<organism evidence="7 8">
    <name type="scientific">Saliterribacillus persicus</name>
    <dbReference type="NCBI Taxonomy" id="930114"/>
    <lineage>
        <taxon>Bacteria</taxon>
        <taxon>Bacillati</taxon>
        <taxon>Bacillota</taxon>
        <taxon>Bacilli</taxon>
        <taxon>Bacillales</taxon>
        <taxon>Bacillaceae</taxon>
        <taxon>Saliterribacillus</taxon>
    </lineage>
</organism>
<evidence type="ECO:0000256" key="3">
    <source>
        <dbReference type="ARBA" id="ARBA00023082"/>
    </source>
</evidence>
<dbReference type="InterPro" id="IPR039425">
    <property type="entry name" value="RNA_pol_sigma-70-like"/>
</dbReference>
<dbReference type="PANTHER" id="PTHR43133">
    <property type="entry name" value="RNA POLYMERASE ECF-TYPE SIGMA FACTO"/>
    <property type="match status" value="1"/>
</dbReference>
<keyword evidence="8" id="KW-1185">Reference proteome</keyword>
<dbReference type="SUPFAM" id="SSF88659">
    <property type="entry name" value="Sigma3 and sigma4 domains of RNA polymerase sigma factors"/>
    <property type="match status" value="1"/>
</dbReference>
<dbReference type="InterPro" id="IPR013324">
    <property type="entry name" value="RNA_pol_sigma_r3/r4-like"/>
</dbReference>
<proteinExistence type="inferred from homology"/>
<accession>A0A368YAK5</accession>
<keyword evidence="2" id="KW-0805">Transcription regulation</keyword>
<name>A0A368YAK5_9BACI</name>
<dbReference type="InterPro" id="IPR007627">
    <property type="entry name" value="RNA_pol_sigma70_r2"/>
</dbReference>
<feature type="domain" description="RNA polymerase sigma-70 region 2" evidence="5">
    <location>
        <begin position="14"/>
        <end position="75"/>
    </location>
</feature>
<reference evidence="7 8" key="1">
    <citation type="submission" date="2018-07" db="EMBL/GenBank/DDBJ databases">
        <title>Genomic Encyclopedia of Type Strains, Phase IV (KMG-IV): sequencing the most valuable type-strain genomes for metagenomic binning, comparative biology and taxonomic classification.</title>
        <authorList>
            <person name="Goeker M."/>
        </authorList>
    </citation>
    <scope>NUCLEOTIDE SEQUENCE [LARGE SCALE GENOMIC DNA]</scope>
    <source>
        <strain evidence="7 8">DSM 27696</strain>
    </source>
</reference>
<dbReference type="RefSeq" id="WP_114351231.1">
    <property type="nucleotide sequence ID" value="NZ_QPJJ01000001.1"/>
</dbReference>
<evidence type="ECO:0000259" key="6">
    <source>
        <dbReference type="Pfam" id="PF08281"/>
    </source>
</evidence>
<comment type="caution">
    <text evidence="7">The sequence shown here is derived from an EMBL/GenBank/DDBJ whole genome shotgun (WGS) entry which is preliminary data.</text>
</comment>
<comment type="similarity">
    <text evidence="1">Belongs to the sigma-70 factor family. ECF subfamily.</text>
</comment>
<dbReference type="Pfam" id="PF04542">
    <property type="entry name" value="Sigma70_r2"/>
    <property type="match status" value="1"/>
</dbReference>
<dbReference type="GO" id="GO:0016987">
    <property type="term" value="F:sigma factor activity"/>
    <property type="evidence" value="ECO:0007669"/>
    <property type="project" value="UniProtKB-KW"/>
</dbReference>
<dbReference type="CDD" id="cd06171">
    <property type="entry name" value="Sigma70_r4"/>
    <property type="match status" value="1"/>
</dbReference>
<dbReference type="InterPro" id="IPR014284">
    <property type="entry name" value="RNA_pol_sigma-70_dom"/>
</dbReference>
<dbReference type="GO" id="GO:0006352">
    <property type="term" value="P:DNA-templated transcription initiation"/>
    <property type="evidence" value="ECO:0007669"/>
    <property type="project" value="InterPro"/>
</dbReference>
<dbReference type="AlphaFoldDB" id="A0A368YAK5"/>
<evidence type="ECO:0000256" key="2">
    <source>
        <dbReference type="ARBA" id="ARBA00023015"/>
    </source>
</evidence>
<gene>
    <name evidence="7" type="ORF">DFR57_101159</name>
</gene>
<dbReference type="Pfam" id="PF08281">
    <property type="entry name" value="Sigma70_r4_2"/>
    <property type="match status" value="1"/>
</dbReference>
<evidence type="ECO:0000313" key="7">
    <source>
        <dbReference type="EMBL" id="RCW77290.1"/>
    </source>
</evidence>
<dbReference type="Proteomes" id="UP000252585">
    <property type="component" value="Unassembled WGS sequence"/>
</dbReference>
<dbReference type="EMBL" id="QPJJ01000001">
    <property type="protein sequence ID" value="RCW77290.1"/>
    <property type="molecule type" value="Genomic_DNA"/>
</dbReference>
<dbReference type="InterPro" id="IPR036388">
    <property type="entry name" value="WH-like_DNA-bd_sf"/>
</dbReference>
<dbReference type="PANTHER" id="PTHR43133:SF60">
    <property type="entry name" value="RNA POLYMERASE SIGMA FACTOR SIGV"/>
    <property type="match status" value="1"/>
</dbReference>
<dbReference type="OrthoDB" id="2470088at2"/>
<dbReference type="Gene3D" id="1.10.1740.10">
    <property type="match status" value="1"/>
</dbReference>
<dbReference type="InterPro" id="IPR013249">
    <property type="entry name" value="RNA_pol_sigma70_r4_t2"/>
</dbReference>
<sequence length="176" mass="20976">MTQINKIISDWFYQYSDDVYHFLVYYTGTVDVDDLVQEVFIRAGRGYKNFNHDASPKTWLIRIARNIAIDESRKKETKMSRRAHEYDEKIFNQEQKNPMKTPEDQLLHQEEMQELYHSINHLKTDYRDVVILRAIKGFSIHETAEALRWTEAKVRVTYHRAINKLSGQDEGRDIHA</sequence>
<keyword evidence="4" id="KW-0804">Transcription</keyword>
<dbReference type="SUPFAM" id="SSF88946">
    <property type="entry name" value="Sigma2 domain of RNA polymerase sigma factors"/>
    <property type="match status" value="1"/>
</dbReference>
<evidence type="ECO:0000313" key="8">
    <source>
        <dbReference type="Proteomes" id="UP000252585"/>
    </source>
</evidence>
<evidence type="ECO:0000259" key="5">
    <source>
        <dbReference type="Pfam" id="PF04542"/>
    </source>
</evidence>
<dbReference type="Gene3D" id="1.10.10.10">
    <property type="entry name" value="Winged helix-like DNA-binding domain superfamily/Winged helix DNA-binding domain"/>
    <property type="match status" value="1"/>
</dbReference>
<keyword evidence="3" id="KW-0731">Sigma factor</keyword>
<feature type="domain" description="RNA polymerase sigma factor 70 region 4 type 2" evidence="6">
    <location>
        <begin position="113"/>
        <end position="165"/>
    </location>
</feature>
<evidence type="ECO:0000256" key="1">
    <source>
        <dbReference type="ARBA" id="ARBA00010641"/>
    </source>
</evidence>
<evidence type="ECO:0000256" key="4">
    <source>
        <dbReference type="ARBA" id="ARBA00023163"/>
    </source>
</evidence>
<dbReference type="InterPro" id="IPR013325">
    <property type="entry name" value="RNA_pol_sigma_r2"/>
</dbReference>
<dbReference type="GO" id="GO:0003677">
    <property type="term" value="F:DNA binding"/>
    <property type="evidence" value="ECO:0007669"/>
    <property type="project" value="InterPro"/>
</dbReference>
<dbReference type="NCBIfam" id="TIGR02937">
    <property type="entry name" value="sigma70-ECF"/>
    <property type="match status" value="1"/>
</dbReference>
<protein>
    <submittedName>
        <fullName evidence="7">RNA polymerase sigma-70 factor (ECF subfamily)</fullName>
    </submittedName>
</protein>